<feature type="domain" description="Subtilisin-like protease fibronectin type-III" evidence="1">
    <location>
        <begin position="1"/>
        <end position="50"/>
    </location>
</feature>
<sequence length="64" mass="7285">VVPSVLKFNFYGQKISFTVQFKRVIQTRGYVFGSLSWVNGRQRVRIPLVVGCSPLRTCMGFTLT</sequence>
<gene>
    <name evidence="2" type="ORF">1_4591_01</name>
</gene>
<name>H9MAG5_PINLA</name>
<dbReference type="Gene3D" id="2.60.40.2310">
    <property type="match status" value="1"/>
</dbReference>
<protein>
    <recommendedName>
        <fullName evidence="1">Subtilisin-like protease fibronectin type-III domain-containing protein</fullName>
    </recommendedName>
</protein>
<accession>H9MAG5</accession>
<feature type="non-terminal residue" evidence="2">
    <location>
        <position position="1"/>
    </location>
</feature>
<reference evidence="2" key="1">
    <citation type="submission" date="2011-12" db="EMBL/GenBank/DDBJ databases">
        <title>Nucleotide Diversity and Divergence in the Loblolly Pine Gene Space.</title>
        <authorList>
            <person name="Neale D.B."/>
            <person name="Wegrzyn J.L."/>
            <person name="Lee J.M."/>
            <person name="Eckert A.J."/>
            <person name="Liechty J.D."/>
            <person name="Stevens K.A."/>
            <person name="Langley C.H."/>
        </authorList>
    </citation>
    <scope>NUCLEOTIDE SEQUENCE</scope>
    <source>
        <strain evidence="2">1347</strain>
        <tissue evidence="2">Megagametophyte</tissue>
    </source>
</reference>
<dbReference type="AlphaFoldDB" id="H9MAG5"/>
<organism evidence="2">
    <name type="scientific">Pinus lambertiana</name>
    <name type="common">Sugar pine</name>
    <dbReference type="NCBI Taxonomy" id="3343"/>
    <lineage>
        <taxon>Eukaryota</taxon>
        <taxon>Viridiplantae</taxon>
        <taxon>Streptophyta</taxon>
        <taxon>Embryophyta</taxon>
        <taxon>Tracheophyta</taxon>
        <taxon>Spermatophyta</taxon>
        <taxon>Pinopsida</taxon>
        <taxon>Pinidae</taxon>
        <taxon>Conifers I</taxon>
        <taxon>Pinales</taxon>
        <taxon>Pinaceae</taxon>
        <taxon>Pinus</taxon>
        <taxon>Pinus subgen. Strobus</taxon>
    </lineage>
</organism>
<dbReference type="Pfam" id="PF17766">
    <property type="entry name" value="fn3_6"/>
    <property type="match status" value="1"/>
</dbReference>
<dbReference type="EMBL" id="JQ262369">
    <property type="protein sequence ID" value="AEW08111.1"/>
    <property type="molecule type" value="Genomic_DNA"/>
</dbReference>
<evidence type="ECO:0000259" key="1">
    <source>
        <dbReference type="Pfam" id="PF17766"/>
    </source>
</evidence>
<proteinExistence type="predicted"/>
<evidence type="ECO:0000313" key="2">
    <source>
        <dbReference type="EMBL" id="AEW08111.1"/>
    </source>
</evidence>
<dbReference type="InterPro" id="IPR041469">
    <property type="entry name" value="Subtilisin-like_FN3"/>
</dbReference>